<evidence type="ECO:0000256" key="1">
    <source>
        <dbReference type="SAM" id="MobiDB-lite"/>
    </source>
</evidence>
<evidence type="ECO:0000313" key="3">
    <source>
        <dbReference type="Proteomes" id="UP001266305"/>
    </source>
</evidence>
<keyword evidence="3" id="KW-1185">Reference proteome</keyword>
<protein>
    <submittedName>
        <fullName evidence="2">Uncharacterized protein</fullName>
    </submittedName>
</protein>
<gene>
    <name evidence="2" type="ORF">P7K49_031468</name>
</gene>
<accession>A0ABQ9TZH6</accession>
<dbReference type="Proteomes" id="UP001266305">
    <property type="component" value="Unassembled WGS sequence"/>
</dbReference>
<evidence type="ECO:0000313" key="2">
    <source>
        <dbReference type="EMBL" id="KAK2090212.1"/>
    </source>
</evidence>
<organism evidence="2 3">
    <name type="scientific">Saguinus oedipus</name>
    <name type="common">Cotton-top tamarin</name>
    <name type="synonym">Oedipomidas oedipus</name>
    <dbReference type="NCBI Taxonomy" id="9490"/>
    <lineage>
        <taxon>Eukaryota</taxon>
        <taxon>Metazoa</taxon>
        <taxon>Chordata</taxon>
        <taxon>Craniata</taxon>
        <taxon>Vertebrata</taxon>
        <taxon>Euteleostomi</taxon>
        <taxon>Mammalia</taxon>
        <taxon>Eutheria</taxon>
        <taxon>Euarchontoglires</taxon>
        <taxon>Primates</taxon>
        <taxon>Haplorrhini</taxon>
        <taxon>Platyrrhini</taxon>
        <taxon>Cebidae</taxon>
        <taxon>Callitrichinae</taxon>
        <taxon>Saguinus</taxon>
    </lineage>
</organism>
<feature type="compositionally biased region" description="Basic and acidic residues" evidence="1">
    <location>
        <begin position="51"/>
        <end position="67"/>
    </location>
</feature>
<proteinExistence type="predicted"/>
<reference evidence="2 3" key="1">
    <citation type="submission" date="2023-05" db="EMBL/GenBank/DDBJ databases">
        <title>B98-5 Cell Line De Novo Hybrid Assembly: An Optical Mapping Approach.</title>
        <authorList>
            <person name="Kananen K."/>
            <person name="Auerbach J.A."/>
            <person name="Kautto E."/>
            <person name="Blachly J.S."/>
        </authorList>
    </citation>
    <scope>NUCLEOTIDE SEQUENCE [LARGE SCALE GENOMIC DNA]</scope>
    <source>
        <strain evidence="2">B95-8</strain>
        <tissue evidence="2">Cell line</tissue>
    </source>
</reference>
<name>A0ABQ9TZH6_SAGOE</name>
<feature type="region of interest" description="Disordered" evidence="1">
    <location>
        <begin position="44"/>
        <end position="75"/>
    </location>
</feature>
<sequence length="125" mass="14429">MKYFETIYLILTVENCHNIGYYKPFTAENEYQFKYRQCEASNEEGGYDSEESQHKDSEAQEISDVKTRGVQSSSDVSRSWDEVFKPCAIELEKKKTVAMFMASTSHHNPVPRKNSSVFYIGCCLI</sequence>
<comment type="caution">
    <text evidence="2">The sequence shown here is derived from an EMBL/GenBank/DDBJ whole genome shotgun (WGS) entry which is preliminary data.</text>
</comment>
<dbReference type="EMBL" id="JASSZA010000017">
    <property type="protein sequence ID" value="KAK2090212.1"/>
    <property type="molecule type" value="Genomic_DNA"/>
</dbReference>